<feature type="signal peptide" evidence="2">
    <location>
        <begin position="1"/>
        <end position="19"/>
    </location>
</feature>
<evidence type="ECO:0000313" key="3">
    <source>
        <dbReference type="EMBL" id="KAF3760791.1"/>
    </source>
</evidence>
<accession>A0A9P5CKB9</accession>
<dbReference type="Proteomes" id="UP000803844">
    <property type="component" value="Unassembled WGS sequence"/>
</dbReference>
<reference evidence="3" key="1">
    <citation type="journal article" date="2020" name="Phytopathology">
        <title>Genome sequence of the chestnut blight fungus Cryphonectria parasitica EP155: A fundamental resource for an archetypical invasive plant pathogen.</title>
        <authorList>
            <person name="Crouch J.A."/>
            <person name="Dawe A."/>
            <person name="Aerts A."/>
            <person name="Barry K."/>
            <person name="Churchill A.C.L."/>
            <person name="Grimwood J."/>
            <person name="Hillman B."/>
            <person name="Milgroom M.G."/>
            <person name="Pangilinan J."/>
            <person name="Smith M."/>
            <person name="Salamov A."/>
            <person name="Schmutz J."/>
            <person name="Yadav J."/>
            <person name="Grigoriev I.V."/>
            <person name="Nuss D."/>
        </authorList>
    </citation>
    <scope>NUCLEOTIDE SEQUENCE</scope>
    <source>
        <strain evidence="3">EP155</strain>
    </source>
</reference>
<feature type="chain" id="PRO_5040108572" evidence="2">
    <location>
        <begin position="20"/>
        <end position="246"/>
    </location>
</feature>
<keyword evidence="4" id="KW-1185">Reference proteome</keyword>
<name>A0A9P5CKB9_CRYP1</name>
<dbReference type="EMBL" id="MU032352">
    <property type="protein sequence ID" value="KAF3760791.1"/>
    <property type="molecule type" value="Genomic_DNA"/>
</dbReference>
<feature type="region of interest" description="Disordered" evidence="1">
    <location>
        <begin position="22"/>
        <end position="53"/>
    </location>
</feature>
<feature type="compositionally biased region" description="Basic residues" evidence="1">
    <location>
        <begin position="34"/>
        <end position="45"/>
    </location>
</feature>
<evidence type="ECO:0000256" key="2">
    <source>
        <dbReference type="SAM" id="SignalP"/>
    </source>
</evidence>
<gene>
    <name evidence="3" type="ORF">M406DRAFT_73251</name>
</gene>
<keyword evidence="2" id="KW-0732">Signal</keyword>
<dbReference type="RefSeq" id="XP_040771770.1">
    <property type="nucleotide sequence ID" value="XM_040925612.1"/>
</dbReference>
<dbReference type="AlphaFoldDB" id="A0A9P5CKB9"/>
<evidence type="ECO:0000256" key="1">
    <source>
        <dbReference type="SAM" id="MobiDB-lite"/>
    </source>
</evidence>
<evidence type="ECO:0000313" key="4">
    <source>
        <dbReference type="Proteomes" id="UP000803844"/>
    </source>
</evidence>
<sequence>MRFSQITSLLLGTLSLALALPAETSPESRDARKSHWRRGHEHTRSHLPPMHKPCAKRRNVAREPDFPPPVTVTTTTTITAIVETASANPQESSPISVLTASTLLNLVSDTPHDGKTSQDTKMISAVTRMTAEHIEEAAPIRTSAVTGSQKEAGEEPEESLLADMTITDGLGLLGLLADALIHGVASQATSLIENGTADAIGNDSAPAAQMEKAVVGLIDLGADAADDLVLGVLDQIIGAIKGEEDE</sequence>
<dbReference type="GeneID" id="63842741"/>
<protein>
    <submittedName>
        <fullName evidence="3">Uncharacterized protein</fullName>
    </submittedName>
</protein>
<comment type="caution">
    <text evidence="3">The sequence shown here is derived from an EMBL/GenBank/DDBJ whole genome shotgun (WGS) entry which is preliminary data.</text>
</comment>
<proteinExistence type="predicted"/>
<organism evidence="3 4">
    <name type="scientific">Cryphonectria parasitica (strain ATCC 38755 / EP155)</name>
    <dbReference type="NCBI Taxonomy" id="660469"/>
    <lineage>
        <taxon>Eukaryota</taxon>
        <taxon>Fungi</taxon>
        <taxon>Dikarya</taxon>
        <taxon>Ascomycota</taxon>
        <taxon>Pezizomycotina</taxon>
        <taxon>Sordariomycetes</taxon>
        <taxon>Sordariomycetidae</taxon>
        <taxon>Diaporthales</taxon>
        <taxon>Cryphonectriaceae</taxon>
        <taxon>Cryphonectria-Endothia species complex</taxon>
        <taxon>Cryphonectria</taxon>
    </lineage>
</organism>